<reference evidence="2" key="1">
    <citation type="submission" date="2020-03" db="EMBL/GenBank/DDBJ databases">
        <title>Spirochaetal bacteria isolated from arthropods constitute a novel genus Entomospira genus novum within the order Spirochaetales.</title>
        <authorList>
            <person name="Grana-Miraglia L."/>
            <person name="Sikutova S."/>
            <person name="Fingerle V."/>
            <person name="Sing A."/>
            <person name="Castillo-Ramirez S."/>
            <person name="Margos G."/>
            <person name="Rudolf I."/>
        </authorList>
    </citation>
    <scope>NUCLEOTIDE SEQUENCE</scope>
    <source>
        <strain evidence="2">BR208</strain>
    </source>
</reference>
<feature type="signal peptide" evidence="1">
    <location>
        <begin position="1"/>
        <end position="24"/>
    </location>
</feature>
<keyword evidence="1" id="KW-0732">Signal</keyword>
<keyword evidence="3" id="KW-1185">Reference proteome</keyword>
<dbReference type="AlphaFoldDB" id="A0A968GBP2"/>
<comment type="caution">
    <text evidence="2">The sequence shown here is derived from an EMBL/GenBank/DDBJ whole genome shotgun (WGS) entry which is preliminary data.</text>
</comment>
<name>A0A968GBP2_9SPIO</name>
<accession>A0A968GBP2</accession>
<feature type="chain" id="PRO_5037972784" evidence="1">
    <location>
        <begin position="25"/>
        <end position="189"/>
    </location>
</feature>
<organism evidence="2 3">
    <name type="scientific">Entomospira nematocerorum</name>
    <dbReference type="NCBI Taxonomy" id="2719987"/>
    <lineage>
        <taxon>Bacteria</taxon>
        <taxon>Pseudomonadati</taxon>
        <taxon>Spirochaetota</taxon>
        <taxon>Spirochaetia</taxon>
        <taxon>Spirochaetales</taxon>
        <taxon>Spirochaetaceae</taxon>
        <taxon>Entomospira</taxon>
    </lineage>
</organism>
<proteinExistence type="predicted"/>
<dbReference type="EMBL" id="JAATLK010000001">
    <property type="protein sequence ID" value="NIZ46829.1"/>
    <property type="molecule type" value="Genomic_DNA"/>
</dbReference>
<evidence type="ECO:0000256" key="1">
    <source>
        <dbReference type="SAM" id="SignalP"/>
    </source>
</evidence>
<dbReference type="RefSeq" id="WP_167703275.1">
    <property type="nucleotide sequence ID" value="NZ_CP118168.1"/>
</dbReference>
<sequence>MKVCITCSKLLLLVAFLGTLELRAATGGDTTLLYPFTGYPLSITYEDFLSGIGLSTESIATIFEDEQRCIFRLPMSEWQGMRGELHGIYSIDTHEMIDVRFIVFSHSFDEVITILQRIYFKLDAVSYVSMDSFLRERPEWMIVMSSRLDRRIEDQQLALFGTGDYRIEVWNESFFQGDPAVTILFRLIE</sequence>
<dbReference type="Proteomes" id="UP000752013">
    <property type="component" value="Unassembled WGS sequence"/>
</dbReference>
<gene>
    <name evidence="2" type="ORF">HCT46_02715</name>
</gene>
<evidence type="ECO:0000313" key="3">
    <source>
        <dbReference type="Proteomes" id="UP000752013"/>
    </source>
</evidence>
<protein>
    <submittedName>
        <fullName evidence="2">Uncharacterized protein</fullName>
    </submittedName>
</protein>
<evidence type="ECO:0000313" key="2">
    <source>
        <dbReference type="EMBL" id="NIZ46829.1"/>
    </source>
</evidence>